<reference evidence="2 3" key="1">
    <citation type="submission" date="2017-10" db="EMBL/GenBank/DDBJ databases">
        <title>Extensive intraspecific genome diversity in a model arbuscular mycorrhizal fungus.</title>
        <authorList>
            <person name="Chen E.C.H."/>
            <person name="Morin E."/>
            <person name="Baudet D."/>
            <person name="Noel J."/>
            <person name="Ndikumana S."/>
            <person name="Charron P."/>
            <person name="St-Onge C."/>
            <person name="Giorgi J."/>
            <person name="Grigoriev I.V."/>
            <person name="Roux C."/>
            <person name="Martin F.M."/>
            <person name="Corradi N."/>
        </authorList>
    </citation>
    <scope>NUCLEOTIDE SEQUENCE [LARGE SCALE GENOMIC DNA]</scope>
    <source>
        <strain evidence="2 3">A1</strain>
    </source>
</reference>
<dbReference type="VEuPathDB" id="FungiDB:RhiirA1_542799"/>
<name>A0A2N0QUG9_9GLOM</name>
<feature type="region of interest" description="Disordered" evidence="1">
    <location>
        <begin position="68"/>
        <end position="93"/>
    </location>
</feature>
<evidence type="ECO:0008006" key="4">
    <source>
        <dbReference type="Google" id="ProtNLM"/>
    </source>
</evidence>
<reference evidence="2 3" key="2">
    <citation type="submission" date="2017-10" db="EMBL/GenBank/DDBJ databases">
        <title>Genome analyses suggest a sexual origin of heterokaryosis in a supposedly ancient asexual fungus.</title>
        <authorList>
            <person name="Corradi N."/>
            <person name="Sedzielewska K."/>
            <person name="Noel J."/>
            <person name="Charron P."/>
            <person name="Farinelli L."/>
            <person name="Marton T."/>
            <person name="Kruger M."/>
            <person name="Pelin A."/>
            <person name="Brachmann A."/>
            <person name="Corradi N."/>
        </authorList>
    </citation>
    <scope>NUCLEOTIDE SEQUENCE [LARGE SCALE GENOMIC DNA]</scope>
    <source>
        <strain evidence="2 3">A1</strain>
    </source>
</reference>
<evidence type="ECO:0000256" key="1">
    <source>
        <dbReference type="SAM" id="MobiDB-lite"/>
    </source>
</evidence>
<accession>A0A2N0QUG9</accession>
<evidence type="ECO:0000313" key="2">
    <source>
        <dbReference type="EMBL" id="PKC54684.1"/>
    </source>
</evidence>
<protein>
    <recommendedName>
        <fullName evidence="4">Serine-threonine/tyrosine-protein kinase catalytic domain-containing protein</fullName>
    </recommendedName>
</protein>
<proteinExistence type="predicted"/>
<sequence>MKQCWDADPSKRPDIITLRNKMREINLFYQTKSSELSQSEENNNFEVENHTGSSKLFTSKLYQFDNLPEPRNATEEEQEEFHSNKSYNFHIPNNIDDFNKSSSKKNNMDELYKLDNIIIPDFFSYHKLFKHL</sequence>
<evidence type="ECO:0000313" key="3">
    <source>
        <dbReference type="Proteomes" id="UP000232688"/>
    </source>
</evidence>
<dbReference type="AlphaFoldDB" id="A0A2N0QUG9"/>
<organism evidence="2 3">
    <name type="scientific">Rhizophagus irregularis</name>
    <dbReference type="NCBI Taxonomy" id="588596"/>
    <lineage>
        <taxon>Eukaryota</taxon>
        <taxon>Fungi</taxon>
        <taxon>Fungi incertae sedis</taxon>
        <taxon>Mucoromycota</taxon>
        <taxon>Glomeromycotina</taxon>
        <taxon>Glomeromycetes</taxon>
        <taxon>Glomerales</taxon>
        <taxon>Glomeraceae</taxon>
        <taxon>Rhizophagus</taxon>
    </lineage>
</organism>
<comment type="caution">
    <text evidence="2">The sequence shown here is derived from an EMBL/GenBank/DDBJ whole genome shotgun (WGS) entry which is preliminary data.</text>
</comment>
<dbReference type="Proteomes" id="UP000232688">
    <property type="component" value="Unassembled WGS sequence"/>
</dbReference>
<dbReference type="EMBL" id="LLXH01003066">
    <property type="protein sequence ID" value="PKC54684.1"/>
    <property type="molecule type" value="Genomic_DNA"/>
</dbReference>
<gene>
    <name evidence="2" type="ORF">RhiirA1_542799</name>
</gene>